<dbReference type="AlphaFoldDB" id="A0AAV2JUY9"/>
<gene>
    <name evidence="1" type="ORF">KC01_LOCUS11275</name>
</gene>
<keyword evidence="2" id="KW-1185">Reference proteome</keyword>
<accession>A0AAV2JUY9</accession>
<protein>
    <recommendedName>
        <fullName evidence="3">Secreted protein</fullName>
    </recommendedName>
</protein>
<dbReference type="EMBL" id="OZ035836">
    <property type="protein sequence ID" value="CAL1580431.1"/>
    <property type="molecule type" value="Genomic_DNA"/>
</dbReference>
<reference evidence="1 2" key="1">
    <citation type="submission" date="2024-04" db="EMBL/GenBank/DDBJ databases">
        <authorList>
            <person name="Waldvogel A.-M."/>
            <person name="Schoenle A."/>
        </authorList>
    </citation>
    <scope>NUCLEOTIDE SEQUENCE [LARGE SCALE GENOMIC DNA]</scope>
</reference>
<sequence length="74" mass="7850">MTIVPLGPTIFFVTACAGSGWVDRHAAGRNHVEPVRSGVNLKFGGGELRAPLPRLLTFWKLDCVAFPVSGSGTL</sequence>
<organism evidence="1 2">
    <name type="scientific">Knipowitschia caucasica</name>
    <name type="common">Caucasian dwarf goby</name>
    <name type="synonym">Pomatoschistus caucasicus</name>
    <dbReference type="NCBI Taxonomy" id="637954"/>
    <lineage>
        <taxon>Eukaryota</taxon>
        <taxon>Metazoa</taxon>
        <taxon>Chordata</taxon>
        <taxon>Craniata</taxon>
        <taxon>Vertebrata</taxon>
        <taxon>Euteleostomi</taxon>
        <taxon>Actinopterygii</taxon>
        <taxon>Neopterygii</taxon>
        <taxon>Teleostei</taxon>
        <taxon>Neoteleostei</taxon>
        <taxon>Acanthomorphata</taxon>
        <taxon>Gobiaria</taxon>
        <taxon>Gobiiformes</taxon>
        <taxon>Gobioidei</taxon>
        <taxon>Gobiidae</taxon>
        <taxon>Gobiinae</taxon>
        <taxon>Knipowitschia</taxon>
    </lineage>
</organism>
<dbReference type="Proteomes" id="UP001497482">
    <property type="component" value="Chromosome 14"/>
</dbReference>
<evidence type="ECO:0000313" key="2">
    <source>
        <dbReference type="Proteomes" id="UP001497482"/>
    </source>
</evidence>
<proteinExistence type="predicted"/>
<name>A0AAV2JUY9_KNICA</name>
<evidence type="ECO:0008006" key="3">
    <source>
        <dbReference type="Google" id="ProtNLM"/>
    </source>
</evidence>
<evidence type="ECO:0000313" key="1">
    <source>
        <dbReference type="EMBL" id="CAL1580431.1"/>
    </source>
</evidence>